<evidence type="ECO:0000256" key="1">
    <source>
        <dbReference type="SAM" id="Coils"/>
    </source>
</evidence>
<dbReference type="CTD" id="36375019"/>
<dbReference type="GeneID" id="36375019"/>
<reference evidence="4" key="2">
    <citation type="submission" date="2020-12" db="UniProtKB">
        <authorList>
            <consortium name="WormBaseParasite"/>
        </authorList>
    </citation>
    <scope>IDENTIFICATION</scope>
</reference>
<dbReference type="WormBase" id="SRAE_1000092400">
    <property type="protein sequence ID" value="SRP07605"/>
    <property type="gene ID" value="WBGene00257524"/>
</dbReference>
<protein>
    <submittedName>
        <fullName evidence="2 4">Uncharacterized protein</fullName>
    </submittedName>
</protein>
<evidence type="ECO:0000313" key="2">
    <source>
        <dbReference type="EMBL" id="CEF62654.1"/>
    </source>
</evidence>
<dbReference type="Proteomes" id="UP000035682">
    <property type="component" value="Unplaced"/>
</dbReference>
<dbReference type="EMBL" id="LN609528">
    <property type="protein sequence ID" value="CEF62654.1"/>
    <property type="molecule type" value="Genomic_DNA"/>
</dbReference>
<dbReference type="RefSeq" id="XP_024501856.1">
    <property type="nucleotide sequence ID" value="XM_024647816.1"/>
</dbReference>
<dbReference type="STRING" id="34506.A0A090L597"/>
<accession>A0A090L597</accession>
<evidence type="ECO:0000313" key="3">
    <source>
        <dbReference type="Proteomes" id="UP000035682"/>
    </source>
</evidence>
<name>A0A090L597_STRRB</name>
<feature type="coiled-coil region" evidence="1">
    <location>
        <begin position="323"/>
        <end position="519"/>
    </location>
</feature>
<evidence type="ECO:0000313" key="4">
    <source>
        <dbReference type="WBParaSite" id="SRAE_1000092400.1"/>
    </source>
</evidence>
<organism evidence="2">
    <name type="scientific">Strongyloides ratti</name>
    <name type="common">Parasitic roundworm</name>
    <dbReference type="NCBI Taxonomy" id="34506"/>
    <lineage>
        <taxon>Eukaryota</taxon>
        <taxon>Metazoa</taxon>
        <taxon>Ecdysozoa</taxon>
        <taxon>Nematoda</taxon>
        <taxon>Chromadorea</taxon>
        <taxon>Rhabditida</taxon>
        <taxon>Tylenchina</taxon>
        <taxon>Panagrolaimomorpha</taxon>
        <taxon>Strongyloidoidea</taxon>
        <taxon>Strongyloididae</taxon>
        <taxon>Strongyloides</taxon>
    </lineage>
</organism>
<gene>
    <name evidence="2 4 5" type="ORF">SRAE_1000092400</name>
</gene>
<sequence length="747" mass="85751">MFEKIKKLWSSNSNINGCRRSSTKISRTKSVRNSSNLSFRETRLLPGSDGVEYRNELTTNESHDTFVSQKNLVDVSNYQSVHNTPTKEFPTVGQIPNADNVRYALLNQDKVLGVGYTNNLRYVGSMRRNNPYIGSADQLTGLVDDECVKNCKEMERLSLDGPSNINYRPSIPHKTAKTRSFGQLSNYPKQSKNAIEHEIDQLYDNKSGIYTEVVVKRNEPFLSTSEFTSNMSSPLCREKYNKYSERSHYNEIESKFARSSNCIDSYSPQRSGRISVGSSYIPSHYASTPIRSTSNMPRNNYNSPKYLHEDVFIDRNPRRTLSTARSCQRIDELEESLRDIQRKISTSTSIQMQSNIQSETQQTLISILMDKKNEADRLKEKVKKLENKLQKQQCEFAEETDKMQLETENIRHKLKLITEKFNRLEKEYRFYKDATLTNENKEQENIEDINEIKKNYEKEINSLKEKLSSISTLEDRKLNSNDDREIYLENQNTELTAKLIEKEEEILKLKEELNVYRLLKSPIDDDEYDDRSFLALNDCDDNHVTSSKSNSNIIMSKDDKSSSQQTFLSKSNLPSIYSPSSSSGFGGSQSHALLNSPIIGKGHYKGTVNSMGGSTCNNLSSFSYSNTTTSITIRPRVHRIIRDNNEIGKRLRLISKCFLEISANIIDGKDPEFHRLASRFTDSSDSDDDLDNVESNISYNSLRFEDIIRKHQVNIHKAEEFLSEVSSNVLLYTTRESDGNRNTCKIQ</sequence>
<dbReference type="AlphaFoldDB" id="A0A090L597"/>
<reference evidence="2 3" key="1">
    <citation type="submission" date="2014-09" db="EMBL/GenBank/DDBJ databases">
        <authorList>
            <person name="Martin A.A."/>
        </authorList>
    </citation>
    <scope>NUCLEOTIDE SEQUENCE</scope>
    <source>
        <strain evidence="3">ED321</strain>
        <strain evidence="2">ED321 Heterogonic</strain>
    </source>
</reference>
<keyword evidence="3" id="KW-1185">Reference proteome</keyword>
<evidence type="ECO:0000313" key="5">
    <source>
        <dbReference type="WormBase" id="SRAE_1000092400"/>
    </source>
</evidence>
<keyword evidence="1" id="KW-0175">Coiled coil</keyword>
<dbReference type="WBParaSite" id="SRAE_1000092400.1">
    <property type="protein sequence ID" value="SRAE_1000092400.1"/>
    <property type="gene ID" value="WBGene00257524"/>
</dbReference>
<proteinExistence type="predicted"/>